<feature type="transmembrane region" description="Helical" evidence="2">
    <location>
        <begin position="140"/>
        <end position="161"/>
    </location>
</feature>
<keyword evidence="2" id="KW-0472">Membrane</keyword>
<feature type="transmembrane region" description="Helical" evidence="2">
    <location>
        <begin position="168"/>
        <end position="193"/>
    </location>
</feature>
<evidence type="ECO:0000256" key="1">
    <source>
        <dbReference type="SAM" id="MobiDB-lite"/>
    </source>
</evidence>
<dbReference type="EMBL" id="UZAF01017067">
    <property type="protein sequence ID" value="VDO37576.1"/>
    <property type="molecule type" value="Genomic_DNA"/>
</dbReference>
<protein>
    <submittedName>
        <fullName evidence="5">Transmembrane protein</fullName>
    </submittedName>
</protein>
<proteinExistence type="predicted"/>
<feature type="compositionally biased region" description="Polar residues" evidence="1">
    <location>
        <begin position="289"/>
        <end position="304"/>
    </location>
</feature>
<dbReference type="OMA" id="VYYRDTY"/>
<keyword evidence="2" id="KW-0812">Transmembrane</keyword>
<feature type="transmembrane region" description="Helical" evidence="2">
    <location>
        <begin position="111"/>
        <end position="134"/>
    </location>
</feature>
<reference evidence="5" key="1">
    <citation type="submission" date="2016-04" db="UniProtKB">
        <authorList>
            <consortium name="WormBaseParasite"/>
        </authorList>
    </citation>
    <scope>IDENTIFICATION</scope>
</reference>
<dbReference type="WBParaSite" id="HPLM_0000947701-mRNA-1">
    <property type="protein sequence ID" value="HPLM_0000947701-mRNA-1"/>
    <property type="gene ID" value="HPLM_0000947701"/>
</dbReference>
<dbReference type="OrthoDB" id="5917100at2759"/>
<organism evidence="5">
    <name type="scientific">Haemonchus placei</name>
    <name type="common">Barber's pole worm</name>
    <dbReference type="NCBI Taxonomy" id="6290"/>
    <lineage>
        <taxon>Eukaryota</taxon>
        <taxon>Metazoa</taxon>
        <taxon>Ecdysozoa</taxon>
        <taxon>Nematoda</taxon>
        <taxon>Chromadorea</taxon>
        <taxon>Rhabditida</taxon>
        <taxon>Rhabditina</taxon>
        <taxon>Rhabditomorpha</taxon>
        <taxon>Strongyloidea</taxon>
        <taxon>Trichostrongylidae</taxon>
        <taxon>Haemonchus</taxon>
    </lineage>
</organism>
<evidence type="ECO:0000313" key="3">
    <source>
        <dbReference type="EMBL" id="VDO37576.1"/>
    </source>
</evidence>
<evidence type="ECO:0000313" key="4">
    <source>
        <dbReference type="Proteomes" id="UP000268014"/>
    </source>
</evidence>
<dbReference type="AlphaFoldDB" id="A0A158QMY9"/>
<reference evidence="3 4" key="2">
    <citation type="submission" date="2018-11" db="EMBL/GenBank/DDBJ databases">
        <authorList>
            <consortium name="Pathogen Informatics"/>
        </authorList>
    </citation>
    <scope>NUCLEOTIDE SEQUENCE [LARGE SCALE GENOMIC DNA]</scope>
    <source>
        <strain evidence="3 4">MHpl1</strain>
    </source>
</reference>
<gene>
    <name evidence="3" type="ORF">HPLM_LOCUS9469</name>
</gene>
<sequence>MGSADQLPLQYTPSFPPVVYYRDTFGLDPVSDRERRMTESGAEGSDNDSIVTKSTGKLFITVIFVNLQRLPNPTALEQMVDNPMLTLLIRGAFQVEQLLTNHVLTADPRTLLALTLVAFASAIQVLIFAIICVFYDGCPYYIGVIIGILLLVNATVIFIFCKCRPTRGWLVASCVAASLSFVQSVSLFFWTAYLVNNEDKYLERIGANENRIVTSTRIAMYSLQMIFSPIHAIAAAITVFVLYDNMRSLGEEKVTRGYFLSEPQLGHQKILVPIELRQVRDMSDDETENASIGVQTSGTRTQQV</sequence>
<evidence type="ECO:0000256" key="2">
    <source>
        <dbReference type="SAM" id="Phobius"/>
    </source>
</evidence>
<keyword evidence="4" id="KW-1185">Reference proteome</keyword>
<feature type="region of interest" description="Disordered" evidence="1">
    <location>
        <begin position="282"/>
        <end position="304"/>
    </location>
</feature>
<feature type="transmembrane region" description="Helical" evidence="2">
    <location>
        <begin position="218"/>
        <end position="243"/>
    </location>
</feature>
<evidence type="ECO:0000313" key="5">
    <source>
        <dbReference type="WBParaSite" id="HPLM_0000947701-mRNA-1"/>
    </source>
</evidence>
<name>A0A158QMY9_HAEPC</name>
<dbReference type="Proteomes" id="UP000268014">
    <property type="component" value="Unassembled WGS sequence"/>
</dbReference>
<accession>A0A158QMY9</accession>
<keyword evidence="2" id="KW-1133">Transmembrane helix</keyword>